<dbReference type="EMBL" id="PUBV01000040">
    <property type="protein sequence ID" value="PWB05995.1"/>
    <property type="molecule type" value="Genomic_DNA"/>
</dbReference>
<organism evidence="1 2">
    <name type="scientific">Paramuribaculum intestinale</name>
    <dbReference type="NCBI Taxonomy" id="2094151"/>
    <lineage>
        <taxon>Bacteria</taxon>
        <taxon>Pseudomonadati</taxon>
        <taxon>Bacteroidota</taxon>
        <taxon>Bacteroidia</taxon>
        <taxon>Bacteroidales</taxon>
        <taxon>Muribaculaceae</taxon>
        <taxon>Paramuribaculum</taxon>
    </lineage>
</organism>
<proteinExistence type="predicted"/>
<dbReference type="Proteomes" id="UP000244925">
    <property type="component" value="Unassembled WGS sequence"/>
</dbReference>
<keyword evidence="2" id="KW-1185">Reference proteome</keyword>
<sequence>MKTTNPAPFLEQLSGAVTTGLSKSLDEQAPVLANAKKYQQQYLSERFVPSYGRVIIADDMYQLVTRLVAAVGKNKTSVGAYVTEIVRDHVKRNMESINAVYLLNTQPLF</sequence>
<comment type="caution">
    <text evidence="1">The sequence shown here is derived from an EMBL/GenBank/DDBJ whole genome shotgun (WGS) entry which is preliminary data.</text>
</comment>
<dbReference type="Pfam" id="PF11888">
    <property type="entry name" value="DUF3408"/>
    <property type="match status" value="1"/>
</dbReference>
<dbReference type="AlphaFoldDB" id="A0A2V1IQT0"/>
<dbReference type="RefSeq" id="WP_107036904.1">
    <property type="nucleotide sequence ID" value="NZ_CAONOM010000002.1"/>
</dbReference>
<name>A0A2V1IQT0_9BACT</name>
<evidence type="ECO:0000313" key="1">
    <source>
        <dbReference type="EMBL" id="PWB05995.1"/>
    </source>
</evidence>
<evidence type="ECO:0000313" key="2">
    <source>
        <dbReference type="Proteomes" id="UP000244925"/>
    </source>
</evidence>
<reference evidence="2" key="1">
    <citation type="submission" date="2018-02" db="EMBL/GenBank/DDBJ databases">
        <authorList>
            <person name="Clavel T."/>
            <person name="Strowig T."/>
        </authorList>
    </citation>
    <scope>NUCLEOTIDE SEQUENCE [LARGE SCALE GENOMIC DNA]</scope>
    <source>
        <strain evidence="2">DSM 100764</strain>
    </source>
</reference>
<gene>
    <name evidence="1" type="ORF">C5O25_11725</name>
</gene>
<dbReference type="InterPro" id="IPR021823">
    <property type="entry name" value="DUF3408"/>
</dbReference>
<protein>
    <submittedName>
        <fullName evidence="1">DUF3408 domain-containing protein</fullName>
    </submittedName>
</protein>
<accession>A0A2V1IQT0</accession>